<dbReference type="FunFam" id="3.20.20.30:FF:000002">
    <property type="entry name" value="LLM class flavin-dependent oxidoreductase"/>
    <property type="match status" value="1"/>
</dbReference>
<dbReference type="GO" id="GO:0005829">
    <property type="term" value="C:cytosol"/>
    <property type="evidence" value="ECO:0007669"/>
    <property type="project" value="TreeGrafter"/>
</dbReference>
<dbReference type="InterPro" id="IPR036661">
    <property type="entry name" value="Luciferase-like_sf"/>
</dbReference>
<dbReference type="GO" id="GO:0016705">
    <property type="term" value="F:oxidoreductase activity, acting on paired donors, with incorporation or reduction of molecular oxygen"/>
    <property type="evidence" value="ECO:0007669"/>
    <property type="project" value="InterPro"/>
</dbReference>
<feature type="domain" description="Luciferase-like" evidence="3">
    <location>
        <begin position="17"/>
        <end position="236"/>
    </location>
</feature>
<comment type="similarity">
    <text evidence="1">To bacterial alkanal monooxygenase alpha and beta chains.</text>
</comment>
<dbReference type="AlphaFoldDB" id="A0A1W1Z5V7"/>
<dbReference type="OrthoDB" id="9780518at2"/>
<dbReference type="PANTHER" id="PTHR30137:SF6">
    <property type="entry name" value="LUCIFERASE-LIKE MONOOXYGENASE"/>
    <property type="match status" value="1"/>
</dbReference>
<dbReference type="PANTHER" id="PTHR30137">
    <property type="entry name" value="LUCIFERASE-LIKE MONOOXYGENASE"/>
    <property type="match status" value="1"/>
</dbReference>
<dbReference type="RefSeq" id="WP_084016390.1">
    <property type="nucleotide sequence ID" value="NZ_FWXS01000002.1"/>
</dbReference>
<evidence type="ECO:0000256" key="2">
    <source>
        <dbReference type="ARBA" id="ARBA00074555"/>
    </source>
</evidence>
<evidence type="ECO:0000256" key="1">
    <source>
        <dbReference type="ARBA" id="ARBA00007789"/>
    </source>
</evidence>
<protein>
    <recommendedName>
        <fullName evidence="2">Luciferase-like monooxygenase</fullName>
    </recommendedName>
</protein>
<dbReference type="EMBL" id="FWXS01000002">
    <property type="protein sequence ID" value="SMC43857.1"/>
    <property type="molecule type" value="Genomic_DNA"/>
</dbReference>
<dbReference type="Proteomes" id="UP000192393">
    <property type="component" value="Unassembled WGS sequence"/>
</dbReference>
<gene>
    <name evidence="4" type="ORF">SAMN06296427_102228</name>
</gene>
<dbReference type="Gene3D" id="3.20.20.30">
    <property type="entry name" value="Luciferase-like domain"/>
    <property type="match status" value="1"/>
</dbReference>
<evidence type="ECO:0000313" key="5">
    <source>
        <dbReference type="Proteomes" id="UP000192393"/>
    </source>
</evidence>
<dbReference type="STRING" id="1434700.SAMN06296427_102228"/>
<sequence length="330" mass="36502">MLKIPVSVLELAIVNEGSNAKEGIENSVKIAQQADELNYSRIWYAEHHNMPHIASSATALLIQLAALNTKKIRVGSGGIMLPNHSPLVIAEQFGTLETLYPGRIDLGLGRAPGTDQLTAHALRRDHLKNAQNFPQEVEELMNYFNPKNPDSKVNAFPGKGLDVPVWILGSSTDSAYLAAQMGLPYAFATHFAPNQFHPAINIYRNHFQPSEYLEKPYMMACINAIVAETDDEAHYISSSYFNMIINLVTGNTGRGLLPAGELSELISVPEIQNAVNSMTTYSFIGSKETVQTKLEKFIADTEIDEIMVTSHIHDLETKLESFKIVSELFN</sequence>
<dbReference type="InterPro" id="IPR011251">
    <property type="entry name" value="Luciferase-like_dom"/>
</dbReference>
<organism evidence="4 5">
    <name type="scientific">Moheibacter sediminis</name>
    <dbReference type="NCBI Taxonomy" id="1434700"/>
    <lineage>
        <taxon>Bacteria</taxon>
        <taxon>Pseudomonadati</taxon>
        <taxon>Bacteroidota</taxon>
        <taxon>Flavobacteriia</taxon>
        <taxon>Flavobacteriales</taxon>
        <taxon>Weeksellaceae</taxon>
        <taxon>Moheibacter</taxon>
    </lineage>
</organism>
<dbReference type="InterPro" id="IPR050766">
    <property type="entry name" value="Bact_Lucif_Oxidored"/>
</dbReference>
<accession>A0A1W1Z5V7</accession>
<dbReference type="InterPro" id="IPR019949">
    <property type="entry name" value="CmoO-like"/>
</dbReference>
<proteinExistence type="predicted"/>
<dbReference type="SUPFAM" id="SSF51679">
    <property type="entry name" value="Bacterial luciferase-like"/>
    <property type="match status" value="1"/>
</dbReference>
<dbReference type="Pfam" id="PF00296">
    <property type="entry name" value="Bac_luciferase"/>
    <property type="match status" value="1"/>
</dbReference>
<dbReference type="NCBIfam" id="TIGR03558">
    <property type="entry name" value="oxido_grp_1"/>
    <property type="match status" value="1"/>
</dbReference>
<evidence type="ECO:0000259" key="3">
    <source>
        <dbReference type="Pfam" id="PF00296"/>
    </source>
</evidence>
<reference evidence="4 5" key="1">
    <citation type="submission" date="2017-04" db="EMBL/GenBank/DDBJ databases">
        <authorList>
            <person name="Afonso C.L."/>
            <person name="Miller P.J."/>
            <person name="Scott M.A."/>
            <person name="Spackman E."/>
            <person name="Goraichik I."/>
            <person name="Dimitrov K.M."/>
            <person name="Suarez D.L."/>
            <person name="Swayne D.E."/>
        </authorList>
    </citation>
    <scope>NUCLEOTIDE SEQUENCE [LARGE SCALE GENOMIC DNA]</scope>
    <source>
        <strain evidence="4 5">CGMCC 1.12708</strain>
    </source>
</reference>
<evidence type="ECO:0000313" key="4">
    <source>
        <dbReference type="EMBL" id="SMC43857.1"/>
    </source>
</evidence>
<name>A0A1W1Z5V7_9FLAO</name>
<keyword evidence="5" id="KW-1185">Reference proteome</keyword>